<accession>A0ABS1VPF9</accession>
<gene>
    <name evidence="1" type="ORF">JKJ07_20125</name>
</gene>
<organism evidence="1 2">
    <name type="scientific">Paractinoplanes lichenicola</name>
    <dbReference type="NCBI Taxonomy" id="2802976"/>
    <lineage>
        <taxon>Bacteria</taxon>
        <taxon>Bacillati</taxon>
        <taxon>Actinomycetota</taxon>
        <taxon>Actinomycetes</taxon>
        <taxon>Micromonosporales</taxon>
        <taxon>Micromonosporaceae</taxon>
        <taxon>Paractinoplanes</taxon>
    </lineage>
</organism>
<dbReference type="Proteomes" id="UP000598996">
    <property type="component" value="Unassembled WGS sequence"/>
</dbReference>
<comment type="caution">
    <text evidence="1">The sequence shown here is derived from an EMBL/GenBank/DDBJ whole genome shotgun (WGS) entry which is preliminary data.</text>
</comment>
<dbReference type="RefSeq" id="WP_202993117.1">
    <property type="nucleotide sequence ID" value="NZ_JAENHO010000005.1"/>
</dbReference>
<sequence length="50" mass="5558">MTTPMRFVPVGDGVFALDGIPLEGLPPYYLVSYHDNAAYRLSGGRMTRRV</sequence>
<dbReference type="EMBL" id="JAENHO010000005">
    <property type="protein sequence ID" value="MBL7256607.1"/>
    <property type="molecule type" value="Genomic_DNA"/>
</dbReference>
<proteinExistence type="predicted"/>
<protein>
    <submittedName>
        <fullName evidence="1">Uncharacterized protein</fullName>
    </submittedName>
</protein>
<keyword evidence="2" id="KW-1185">Reference proteome</keyword>
<evidence type="ECO:0000313" key="1">
    <source>
        <dbReference type="EMBL" id="MBL7256607.1"/>
    </source>
</evidence>
<evidence type="ECO:0000313" key="2">
    <source>
        <dbReference type="Proteomes" id="UP000598996"/>
    </source>
</evidence>
<reference evidence="1 2" key="1">
    <citation type="submission" date="2021-01" db="EMBL/GenBank/DDBJ databases">
        <title>Actinoplanes sp. nov. LDG1-01 isolated from lichen.</title>
        <authorList>
            <person name="Saeng-In P."/>
            <person name="Phongsopitanun W."/>
            <person name="Kanchanasin P."/>
            <person name="Yuki M."/>
            <person name="Kudo T."/>
            <person name="Ohkuma M."/>
            <person name="Tanasupawat S."/>
        </authorList>
    </citation>
    <scope>NUCLEOTIDE SEQUENCE [LARGE SCALE GENOMIC DNA]</scope>
    <source>
        <strain evidence="1 2">LDG1-01</strain>
    </source>
</reference>
<name>A0ABS1VPF9_9ACTN</name>